<keyword evidence="2" id="KW-1185">Reference proteome</keyword>
<gene>
    <name evidence="1" type="ORF">SAMN04487834_100163</name>
</gene>
<accession>A0A1H6QBG6</accession>
<dbReference type="Proteomes" id="UP000183028">
    <property type="component" value="Unassembled WGS sequence"/>
</dbReference>
<reference evidence="2" key="1">
    <citation type="submission" date="2016-10" db="EMBL/GenBank/DDBJ databases">
        <authorList>
            <person name="Varghese N."/>
        </authorList>
    </citation>
    <scope>NUCLEOTIDE SEQUENCE [LARGE SCALE GENOMIC DNA]</scope>
    <source>
        <strain evidence="2">DSM 20406</strain>
    </source>
</reference>
<evidence type="ECO:0000313" key="2">
    <source>
        <dbReference type="Proteomes" id="UP000183028"/>
    </source>
</evidence>
<proteinExistence type="predicted"/>
<sequence length="140" mass="16368">MLLALSITILITSTAYGMIRSLKMPEVKIDSDLSIGTKQLSDYLMTAKIESYHNGIVYKDKDGKEFHIELSDHRLVKTPGYETLLYDVDDVAFFENNRFLLMKVRRGNREYRYLIADLYEKSEKENEEEKQEGQTEQSTR</sequence>
<dbReference type="OrthoDB" id="1768387at2"/>
<dbReference type="AlphaFoldDB" id="A0A1H6QBG6"/>
<dbReference type="eggNOG" id="ENOG5033I5U">
    <property type="taxonomic scope" value="Bacteria"/>
</dbReference>
<dbReference type="InterPro" id="IPR016977">
    <property type="entry name" value="ComGF"/>
</dbReference>
<dbReference type="STRING" id="322505.SAMN04487836_10199"/>
<dbReference type="EMBL" id="FNYK01000001">
    <property type="protein sequence ID" value="SEI37507.1"/>
    <property type="molecule type" value="Genomic_DNA"/>
</dbReference>
<evidence type="ECO:0000313" key="1">
    <source>
        <dbReference type="EMBL" id="SEI37507.1"/>
    </source>
</evidence>
<protein>
    <submittedName>
        <fullName evidence="1">Putative Competence protein ComGF</fullName>
    </submittedName>
</protein>
<dbReference type="Pfam" id="PF15980">
    <property type="entry name" value="ComGF"/>
    <property type="match status" value="1"/>
</dbReference>
<organism evidence="1 2">
    <name type="scientific">Sharpea azabuensis</name>
    <dbReference type="NCBI Taxonomy" id="322505"/>
    <lineage>
        <taxon>Bacteria</taxon>
        <taxon>Bacillati</taxon>
        <taxon>Bacillota</taxon>
        <taxon>Erysipelotrichia</taxon>
        <taxon>Erysipelotrichales</taxon>
        <taxon>Coprobacillaceae</taxon>
        <taxon>Sharpea</taxon>
    </lineage>
</organism>
<name>A0A1H6QBG6_9FIRM</name>